<evidence type="ECO:0000313" key="1">
    <source>
        <dbReference type="EnsemblMetazoa" id="GPAI041212-PA"/>
    </source>
</evidence>
<accession>A0A1B0ACK2</accession>
<protein>
    <submittedName>
        <fullName evidence="1">Uncharacterized protein</fullName>
    </submittedName>
</protein>
<dbReference type="Proteomes" id="UP000092445">
    <property type="component" value="Unassembled WGS sequence"/>
</dbReference>
<evidence type="ECO:0000313" key="2">
    <source>
        <dbReference type="Proteomes" id="UP000092445"/>
    </source>
</evidence>
<dbReference type="AlphaFoldDB" id="A0A1B0ACK2"/>
<dbReference type="VEuPathDB" id="VectorBase:GPAI041212"/>
<reference evidence="2" key="1">
    <citation type="submission" date="2014-03" db="EMBL/GenBank/DDBJ databases">
        <authorList>
            <person name="Aksoy S."/>
            <person name="Warren W."/>
            <person name="Wilson R.K."/>
        </authorList>
    </citation>
    <scope>NUCLEOTIDE SEQUENCE [LARGE SCALE GENOMIC DNA]</scope>
    <source>
        <strain evidence="2">IAEA</strain>
    </source>
</reference>
<reference evidence="1" key="2">
    <citation type="submission" date="2020-05" db="UniProtKB">
        <authorList>
            <consortium name="EnsemblMetazoa"/>
        </authorList>
    </citation>
    <scope>IDENTIFICATION</scope>
    <source>
        <strain evidence="1">IAEA</strain>
    </source>
</reference>
<sequence length="158" mass="18876">MRLQSRQRNMGEERRFTGWREERLDIDIFRTMISEDIKWRENTEEQTRKLASHIIEACDAAMIRRLNCPKCKPIYGWGMEIAELKKKRVQARSKPQRQDHTAQWEVYRAIHKHGRRALKVAIKRIKTAGFKQVRHDANSNLWQEGHRLIMAKLKGGRM</sequence>
<organism evidence="1 2">
    <name type="scientific">Glossina pallidipes</name>
    <name type="common">Tsetse fly</name>
    <dbReference type="NCBI Taxonomy" id="7398"/>
    <lineage>
        <taxon>Eukaryota</taxon>
        <taxon>Metazoa</taxon>
        <taxon>Ecdysozoa</taxon>
        <taxon>Arthropoda</taxon>
        <taxon>Hexapoda</taxon>
        <taxon>Insecta</taxon>
        <taxon>Pterygota</taxon>
        <taxon>Neoptera</taxon>
        <taxon>Endopterygota</taxon>
        <taxon>Diptera</taxon>
        <taxon>Brachycera</taxon>
        <taxon>Muscomorpha</taxon>
        <taxon>Hippoboscoidea</taxon>
        <taxon>Glossinidae</taxon>
        <taxon>Glossina</taxon>
    </lineage>
</organism>
<proteinExistence type="predicted"/>
<keyword evidence="2" id="KW-1185">Reference proteome</keyword>
<name>A0A1B0ACK2_GLOPL</name>
<dbReference type="EnsemblMetazoa" id="GPAI041212-RA">
    <property type="protein sequence ID" value="GPAI041212-PA"/>
    <property type="gene ID" value="GPAI041212"/>
</dbReference>